<evidence type="ECO:0000256" key="4">
    <source>
        <dbReference type="SAM" id="MobiDB-lite"/>
    </source>
</evidence>
<feature type="domain" description="EML-like second beta-propeller" evidence="5">
    <location>
        <begin position="54"/>
        <end position="320"/>
    </location>
</feature>
<evidence type="ECO:0000259" key="5">
    <source>
        <dbReference type="Pfam" id="PF23414"/>
    </source>
</evidence>
<dbReference type="InterPro" id="IPR015943">
    <property type="entry name" value="WD40/YVTN_repeat-like_dom_sf"/>
</dbReference>
<dbReference type="Proteomes" id="UP000663848">
    <property type="component" value="Unassembled WGS sequence"/>
</dbReference>
<dbReference type="Pfam" id="PF03451">
    <property type="entry name" value="HELP"/>
    <property type="match status" value="1"/>
</dbReference>
<feature type="compositionally biased region" description="Acidic residues" evidence="4">
    <location>
        <begin position="371"/>
        <end position="384"/>
    </location>
</feature>
<feature type="non-terminal residue" evidence="6">
    <location>
        <position position="522"/>
    </location>
</feature>
<feature type="repeat" description="WD" evidence="3">
    <location>
        <begin position="130"/>
        <end position="171"/>
    </location>
</feature>
<dbReference type="SUPFAM" id="SSF50978">
    <property type="entry name" value="WD40 repeat-like"/>
    <property type="match status" value="1"/>
</dbReference>
<sequence length="522" mass="58229">APDSRGTLTEDPTAVRAVSLTRRIIVGTRGGEICEIEKDGRIRVVIQGHAEGEMWGLSTNPKKYELCTVSDDKTVRVWSLEDRRMIRFKSFQDLLRTCEYSQNGKYIAVGTKTGHFMILNEADLTVVVTVEHRNQEVSDIKFSPDDRHLAVGTHDNFVDIYNVETQKRVGICKANSSYITHVDWDAKGKLIMTNSGAKEQLFYEAPRGTRITSIKTTDIEKMDWFTWTGVLGLVCEGIWPPATDVTDVNSTDLTKDKQILATGDDFGLVKLFEFPVKGKFAKFKRYTGHSAHVTRVRWTYDNSYLISIGGRDVATLVWKHERNTDAETVPASQGKITVANVRTTPTNSKTTTTAAAPTAVAPVRQEKGESDDSDNTDSEEEGYDSDVQHDRSMDYNARILIDPVRPKTDKQAAIRSSTATNKPIRVKVKPSQRKINEDVALVKAALKSSIGLGLLNAAHGNSTTNEALNHDQKPRGRIIDLELDHIHGYRSFDCRDNLFYLADNESIVYPAAGTCVVHHVSR</sequence>
<evidence type="ECO:0000256" key="2">
    <source>
        <dbReference type="ARBA" id="ARBA00022737"/>
    </source>
</evidence>
<comment type="caution">
    <text evidence="6">The sequence shown here is derived from an EMBL/GenBank/DDBJ whole genome shotgun (WGS) entry which is preliminary data.</text>
</comment>
<name>A0A821X5D6_9BILA</name>
<feature type="region of interest" description="Disordered" evidence="4">
    <location>
        <begin position="340"/>
        <end position="389"/>
    </location>
</feature>
<keyword evidence="1 3" id="KW-0853">WD repeat</keyword>
<accession>A0A821X5D6</accession>
<dbReference type="InterPro" id="IPR036322">
    <property type="entry name" value="WD40_repeat_dom_sf"/>
</dbReference>
<dbReference type="InterPro" id="IPR005108">
    <property type="entry name" value="HELP"/>
</dbReference>
<feature type="non-terminal residue" evidence="6">
    <location>
        <position position="1"/>
    </location>
</feature>
<organism evidence="6 7">
    <name type="scientific">Rotaria socialis</name>
    <dbReference type="NCBI Taxonomy" id="392032"/>
    <lineage>
        <taxon>Eukaryota</taxon>
        <taxon>Metazoa</taxon>
        <taxon>Spiralia</taxon>
        <taxon>Gnathifera</taxon>
        <taxon>Rotifera</taxon>
        <taxon>Eurotatoria</taxon>
        <taxon>Bdelloidea</taxon>
        <taxon>Philodinida</taxon>
        <taxon>Philodinidae</taxon>
        <taxon>Rotaria</taxon>
    </lineage>
</organism>
<dbReference type="Pfam" id="PF23414">
    <property type="entry name" value="Beta-prop_EML_2"/>
    <property type="match status" value="1"/>
</dbReference>
<dbReference type="FunFam" id="2.130.10.10:FF:000320">
    <property type="entry name" value="echinoderm microtubule-associated protein-like 6"/>
    <property type="match status" value="1"/>
</dbReference>
<dbReference type="AlphaFoldDB" id="A0A821X5D6"/>
<dbReference type="Gene3D" id="2.130.10.10">
    <property type="entry name" value="YVTN repeat-like/Quinoprotein amine dehydrogenase"/>
    <property type="match status" value="1"/>
</dbReference>
<proteinExistence type="predicted"/>
<dbReference type="PANTHER" id="PTHR13720:SF33">
    <property type="entry name" value="HELP DOMAIN-CONTAINING PROTEIN"/>
    <property type="match status" value="1"/>
</dbReference>
<evidence type="ECO:0000256" key="3">
    <source>
        <dbReference type="PROSITE-ProRule" id="PRU00221"/>
    </source>
</evidence>
<evidence type="ECO:0000256" key="1">
    <source>
        <dbReference type="ARBA" id="ARBA00022574"/>
    </source>
</evidence>
<reference evidence="6" key="1">
    <citation type="submission" date="2021-02" db="EMBL/GenBank/DDBJ databases">
        <authorList>
            <person name="Nowell W R."/>
        </authorList>
    </citation>
    <scope>NUCLEOTIDE SEQUENCE</scope>
</reference>
<evidence type="ECO:0000313" key="7">
    <source>
        <dbReference type="Proteomes" id="UP000663848"/>
    </source>
</evidence>
<gene>
    <name evidence="6" type="ORF">QYT958_LOCUS32439</name>
</gene>
<feature type="repeat" description="WD" evidence="3">
    <location>
        <begin position="57"/>
        <end position="88"/>
    </location>
</feature>
<protein>
    <recommendedName>
        <fullName evidence="5">EML-like second beta-propeller domain-containing protein</fullName>
    </recommendedName>
</protein>
<feature type="compositionally biased region" description="Low complexity" evidence="4">
    <location>
        <begin position="343"/>
        <end position="362"/>
    </location>
</feature>
<evidence type="ECO:0000313" key="6">
    <source>
        <dbReference type="EMBL" id="CAF4936865.1"/>
    </source>
</evidence>
<dbReference type="EMBL" id="CAJOBR010021207">
    <property type="protein sequence ID" value="CAF4936865.1"/>
    <property type="molecule type" value="Genomic_DNA"/>
</dbReference>
<dbReference type="PANTHER" id="PTHR13720">
    <property type="entry name" value="WD-40 REPEAT PROTEIN"/>
    <property type="match status" value="1"/>
</dbReference>
<dbReference type="PROSITE" id="PS50082">
    <property type="entry name" value="WD_REPEATS_2"/>
    <property type="match status" value="2"/>
</dbReference>
<dbReference type="InterPro" id="IPR050630">
    <property type="entry name" value="WD_repeat_EMAP"/>
</dbReference>
<dbReference type="InterPro" id="IPR055442">
    <property type="entry name" value="Beta-prop_EML-like_2nd"/>
</dbReference>
<dbReference type="InterPro" id="IPR001680">
    <property type="entry name" value="WD40_rpt"/>
</dbReference>
<dbReference type="SMART" id="SM00320">
    <property type="entry name" value="WD40"/>
    <property type="match status" value="6"/>
</dbReference>
<keyword evidence="2" id="KW-0677">Repeat</keyword>